<comment type="caution">
    <text evidence="10">The sequence shown here is derived from an EMBL/GenBank/DDBJ whole genome shotgun (WGS) entry which is preliminary data.</text>
</comment>
<dbReference type="EMBL" id="JBHLUX010000086">
    <property type="protein sequence ID" value="MFC0472729.1"/>
    <property type="molecule type" value="Genomic_DNA"/>
</dbReference>
<keyword evidence="5" id="KW-0472">Membrane</keyword>
<dbReference type="Pfam" id="PF05504">
    <property type="entry name" value="Spore_GerAC"/>
    <property type="match status" value="1"/>
</dbReference>
<dbReference type="Pfam" id="PF25198">
    <property type="entry name" value="Spore_GerAC_N"/>
    <property type="match status" value="1"/>
</dbReference>
<keyword evidence="6" id="KW-0564">Palmitate</keyword>
<comment type="subcellular location">
    <subcellularLocation>
        <location evidence="1">Membrane</location>
        <topology evidence="1">Lipid-anchor</topology>
    </subcellularLocation>
</comment>
<evidence type="ECO:0000259" key="8">
    <source>
        <dbReference type="Pfam" id="PF05504"/>
    </source>
</evidence>
<dbReference type="InterPro" id="IPR038501">
    <property type="entry name" value="Spore_GerAC_C_sf"/>
</dbReference>
<dbReference type="PROSITE" id="PS51257">
    <property type="entry name" value="PROKAR_LIPOPROTEIN"/>
    <property type="match status" value="1"/>
</dbReference>
<sequence length="379" mass="42697">MKRFVVYILTGLLLTLSGCWDQRELTESGFVLGTAIDQHEDQMELSVQFYHPSPKEEGGEDPFNFNIYSETISEGARNLVNHIGRRANWSHMQTIVIGEDTARTKNLSEVLDFFYREQEPRATTQIAIGQGKGGDYLGVSPLFEGSSGRQFREIQKFSKEVTSHSIETTLLDLALQMKSELGTAVIPYMTKSKRMTETAPVIGVAIIKDDKMIDQLSGIETQSLLMLREQFQRGNIKIPCENGPNNQFDNIEVFLAHSDISPKVNGDSVAVNVSLQIQATLRELVCNEFETVQEIEEFATYIEQIIEGNLMNTIKKLQGNKVDVINLGNKVYRDNPKTWETVKGNWDELFAKGQFVFDISVEVEGSGITNPKPFLKKVE</sequence>
<evidence type="ECO:0000256" key="7">
    <source>
        <dbReference type="ARBA" id="ARBA00023288"/>
    </source>
</evidence>
<keyword evidence="11" id="KW-1185">Reference proteome</keyword>
<dbReference type="Proteomes" id="UP001589838">
    <property type="component" value="Unassembled WGS sequence"/>
</dbReference>
<name>A0ABV6KHF0_9BACI</name>
<reference evidence="10 11" key="1">
    <citation type="submission" date="2024-09" db="EMBL/GenBank/DDBJ databases">
        <authorList>
            <person name="Sun Q."/>
            <person name="Mori K."/>
        </authorList>
    </citation>
    <scope>NUCLEOTIDE SEQUENCE [LARGE SCALE GENOMIC DNA]</scope>
    <source>
        <strain evidence="10 11">NCAIM B.02610</strain>
    </source>
</reference>
<dbReference type="PANTHER" id="PTHR35789:SF1">
    <property type="entry name" value="SPORE GERMINATION PROTEIN B3"/>
    <property type="match status" value="1"/>
</dbReference>
<dbReference type="InterPro" id="IPR046953">
    <property type="entry name" value="Spore_GerAC-like_C"/>
</dbReference>
<evidence type="ECO:0000313" key="11">
    <source>
        <dbReference type="Proteomes" id="UP001589838"/>
    </source>
</evidence>
<dbReference type="InterPro" id="IPR057336">
    <property type="entry name" value="GerAC_N"/>
</dbReference>
<protein>
    <submittedName>
        <fullName evidence="10">Ger(X)C family spore germination protein</fullName>
    </submittedName>
</protein>
<evidence type="ECO:0000256" key="3">
    <source>
        <dbReference type="ARBA" id="ARBA00022544"/>
    </source>
</evidence>
<evidence type="ECO:0000259" key="9">
    <source>
        <dbReference type="Pfam" id="PF25198"/>
    </source>
</evidence>
<dbReference type="RefSeq" id="WP_335962946.1">
    <property type="nucleotide sequence ID" value="NZ_JAXBLX010000038.1"/>
</dbReference>
<feature type="domain" description="Spore germination protein N-terminal" evidence="9">
    <location>
        <begin position="21"/>
        <end position="190"/>
    </location>
</feature>
<dbReference type="InterPro" id="IPR008844">
    <property type="entry name" value="Spore_GerAC-like"/>
</dbReference>
<accession>A0ABV6KHF0</accession>
<organism evidence="10 11">
    <name type="scientific">Halalkalibacter kiskunsagensis</name>
    <dbReference type="NCBI Taxonomy" id="1548599"/>
    <lineage>
        <taxon>Bacteria</taxon>
        <taxon>Bacillati</taxon>
        <taxon>Bacillota</taxon>
        <taxon>Bacilli</taxon>
        <taxon>Bacillales</taxon>
        <taxon>Bacillaceae</taxon>
        <taxon>Halalkalibacter</taxon>
    </lineage>
</organism>
<comment type="similarity">
    <text evidence="2">Belongs to the GerABKC lipoprotein family.</text>
</comment>
<keyword evidence="7" id="KW-0449">Lipoprotein</keyword>
<keyword evidence="4" id="KW-0732">Signal</keyword>
<evidence type="ECO:0000256" key="5">
    <source>
        <dbReference type="ARBA" id="ARBA00023136"/>
    </source>
</evidence>
<evidence type="ECO:0000256" key="1">
    <source>
        <dbReference type="ARBA" id="ARBA00004635"/>
    </source>
</evidence>
<dbReference type="NCBIfam" id="TIGR02887">
    <property type="entry name" value="spore_ger_x_C"/>
    <property type="match status" value="1"/>
</dbReference>
<feature type="domain" description="Spore germination GerAC-like C-terminal" evidence="8">
    <location>
        <begin position="203"/>
        <end position="367"/>
    </location>
</feature>
<evidence type="ECO:0000256" key="2">
    <source>
        <dbReference type="ARBA" id="ARBA00007886"/>
    </source>
</evidence>
<gene>
    <name evidence="10" type="ORF">ACFFHM_20150</name>
</gene>
<proteinExistence type="inferred from homology"/>
<keyword evidence="3" id="KW-0309">Germination</keyword>
<dbReference type="PANTHER" id="PTHR35789">
    <property type="entry name" value="SPORE GERMINATION PROTEIN B3"/>
    <property type="match status" value="1"/>
</dbReference>
<evidence type="ECO:0000313" key="10">
    <source>
        <dbReference type="EMBL" id="MFC0472729.1"/>
    </source>
</evidence>
<evidence type="ECO:0000256" key="6">
    <source>
        <dbReference type="ARBA" id="ARBA00023139"/>
    </source>
</evidence>
<dbReference type="Gene3D" id="3.30.300.210">
    <property type="entry name" value="Nutrient germinant receptor protein C, domain 3"/>
    <property type="match status" value="1"/>
</dbReference>
<evidence type="ECO:0000256" key="4">
    <source>
        <dbReference type="ARBA" id="ARBA00022729"/>
    </source>
</evidence>